<evidence type="ECO:0000313" key="12">
    <source>
        <dbReference type="Proteomes" id="UP000248806"/>
    </source>
</evidence>
<protein>
    <recommendedName>
        <fullName evidence="9">Histidinol-phosphate aminotransferase</fullName>
        <ecNumber evidence="9">2.6.1.9</ecNumber>
    </recommendedName>
    <alternativeName>
        <fullName evidence="9">Imidazole acetol-phosphate transaminase</fullName>
    </alternativeName>
</protein>
<dbReference type="Pfam" id="PF00155">
    <property type="entry name" value="Aminotran_1_2"/>
    <property type="match status" value="1"/>
</dbReference>
<dbReference type="PANTHER" id="PTHR42885">
    <property type="entry name" value="HISTIDINOL-PHOSPHATE AMINOTRANSFERASE-RELATED"/>
    <property type="match status" value="1"/>
</dbReference>
<dbReference type="SUPFAM" id="SSF53383">
    <property type="entry name" value="PLP-dependent transferases"/>
    <property type="match status" value="1"/>
</dbReference>
<accession>A0A326UFL9</accession>
<organism evidence="11 12">
    <name type="scientific">Thermosporothrix hazakensis</name>
    <dbReference type="NCBI Taxonomy" id="644383"/>
    <lineage>
        <taxon>Bacteria</taxon>
        <taxon>Bacillati</taxon>
        <taxon>Chloroflexota</taxon>
        <taxon>Ktedonobacteria</taxon>
        <taxon>Ktedonobacterales</taxon>
        <taxon>Thermosporotrichaceae</taxon>
        <taxon>Thermosporothrix</taxon>
    </lineage>
</organism>
<dbReference type="GO" id="GO:0030170">
    <property type="term" value="F:pyridoxal phosphate binding"/>
    <property type="evidence" value="ECO:0007669"/>
    <property type="project" value="InterPro"/>
</dbReference>
<evidence type="ECO:0000256" key="8">
    <source>
        <dbReference type="ARBA" id="ARBA00023102"/>
    </source>
</evidence>
<dbReference type="InterPro" id="IPR015422">
    <property type="entry name" value="PyrdxlP-dep_Trfase_small"/>
</dbReference>
<evidence type="ECO:0000256" key="1">
    <source>
        <dbReference type="ARBA" id="ARBA00001933"/>
    </source>
</evidence>
<sequence>MYTYSPRLVSVRPELDRLAEYVPGESLEAFSTRTNIPIQEIIKLNSNESPYEPVPEVLAALANYKQFNLYPDTDSAALRQALEQYTGVEKRHIVVQHGSMELINLLWHLFLSPGDNIICCPPTFSLYKSVTTFCGAHVIEVPRNPDFSLNVEAIKAAITPQTKLIILCSPNNPTGNPIRQEDLFALLDTGRIIMVDEAYVEFSDFPHGYAHLVPEHENLVVTRTFSKWAGLAGLRIGYALVPEWIQSYMRRAQCPFEVNMSGHIAAIETLKHLDATLQNVQRIVEERAHLFEVLASYPFLKPLPSQGNYILTFVDQSLVTIKQLRNAVESHGILLRYFSSQPDLADYFRVTVGLPEHTEKLNQALQGL</sequence>
<comment type="pathway">
    <text evidence="9">Amino-acid biosynthesis; L-histidine biosynthesis; L-histidine from 5-phospho-alpha-D-ribose 1-diphosphate: step 7/9.</text>
</comment>
<dbReference type="NCBIfam" id="TIGR01141">
    <property type="entry name" value="hisC"/>
    <property type="match status" value="1"/>
</dbReference>
<dbReference type="RefSeq" id="WP_111324527.1">
    <property type="nucleotide sequence ID" value="NZ_BIFX01000001.1"/>
</dbReference>
<name>A0A326UFL9_THEHA</name>
<evidence type="ECO:0000256" key="7">
    <source>
        <dbReference type="ARBA" id="ARBA00022898"/>
    </source>
</evidence>
<dbReference type="InterPro" id="IPR015424">
    <property type="entry name" value="PyrdxlP-dep_Trfase"/>
</dbReference>
<comment type="catalytic activity">
    <reaction evidence="9">
        <text>L-histidinol phosphate + 2-oxoglutarate = 3-(imidazol-4-yl)-2-oxopropyl phosphate + L-glutamate</text>
        <dbReference type="Rhea" id="RHEA:23744"/>
        <dbReference type="ChEBI" id="CHEBI:16810"/>
        <dbReference type="ChEBI" id="CHEBI:29985"/>
        <dbReference type="ChEBI" id="CHEBI:57766"/>
        <dbReference type="ChEBI" id="CHEBI:57980"/>
        <dbReference type="EC" id="2.6.1.9"/>
    </reaction>
</comment>
<evidence type="ECO:0000259" key="10">
    <source>
        <dbReference type="Pfam" id="PF00155"/>
    </source>
</evidence>
<keyword evidence="7 9" id="KW-0663">Pyridoxal phosphate</keyword>
<dbReference type="GO" id="GO:0004400">
    <property type="term" value="F:histidinol-phosphate transaminase activity"/>
    <property type="evidence" value="ECO:0007669"/>
    <property type="project" value="UniProtKB-UniRule"/>
</dbReference>
<evidence type="ECO:0000256" key="9">
    <source>
        <dbReference type="HAMAP-Rule" id="MF_01023"/>
    </source>
</evidence>
<comment type="cofactor">
    <cofactor evidence="1 9">
        <name>pyridoxal 5'-phosphate</name>
        <dbReference type="ChEBI" id="CHEBI:597326"/>
    </cofactor>
</comment>
<keyword evidence="6 9" id="KW-0808">Transferase</keyword>
<comment type="caution">
    <text evidence="11">The sequence shown here is derived from an EMBL/GenBank/DDBJ whole genome shotgun (WGS) entry which is preliminary data.</text>
</comment>
<reference evidence="11 12" key="1">
    <citation type="submission" date="2018-06" db="EMBL/GenBank/DDBJ databases">
        <title>Genomic Encyclopedia of Archaeal and Bacterial Type Strains, Phase II (KMG-II): from individual species to whole genera.</title>
        <authorList>
            <person name="Goeker M."/>
        </authorList>
    </citation>
    <scope>NUCLEOTIDE SEQUENCE [LARGE SCALE GENOMIC DNA]</scope>
    <source>
        <strain evidence="11 12">ATCC BAA-1881</strain>
    </source>
</reference>
<evidence type="ECO:0000256" key="4">
    <source>
        <dbReference type="ARBA" id="ARBA00022576"/>
    </source>
</evidence>
<dbReference type="Proteomes" id="UP000248806">
    <property type="component" value="Unassembled WGS sequence"/>
</dbReference>
<keyword evidence="12" id="KW-1185">Reference proteome</keyword>
<dbReference type="CDD" id="cd00609">
    <property type="entry name" value="AAT_like"/>
    <property type="match status" value="1"/>
</dbReference>
<proteinExistence type="inferred from homology"/>
<comment type="similarity">
    <text evidence="2 9">Belongs to the class-II pyridoxal-phosphate-dependent aminotransferase family. Histidinol-phosphate aminotransferase subfamily.</text>
</comment>
<dbReference type="GO" id="GO:0000105">
    <property type="term" value="P:L-histidine biosynthetic process"/>
    <property type="evidence" value="ECO:0007669"/>
    <property type="project" value="UniProtKB-UniRule"/>
</dbReference>
<comment type="subunit">
    <text evidence="3 9">Homodimer.</text>
</comment>
<dbReference type="Gene3D" id="3.40.640.10">
    <property type="entry name" value="Type I PLP-dependent aspartate aminotransferase-like (Major domain)"/>
    <property type="match status" value="1"/>
</dbReference>
<evidence type="ECO:0000256" key="5">
    <source>
        <dbReference type="ARBA" id="ARBA00022605"/>
    </source>
</evidence>
<dbReference type="AlphaFoldDB" id="A0A326UFL9"/>
<evidence type="ECO:0000256" key="6">
    <source>
        <dbReference type="ARBA" id="ARBA00022679"/>
    </source>
</evidence>
<dbReference type="EC" id="2.6.1.9" evidence="9"/>
<dbReference type="Gene3D" id="3.90.1150.10">
    <property type="entry name" value="Aspartate Aminotransferase, domain 1"/>
    <property type="match status" value="1"/>
</dbReference>
<feature type="modified residue" description="N6-(pyridoxal phosphate)lysine" evidence="9">
    <location>
        <position position="227"/>
    </location>
</feature>
<evidence type="ECO:0000313" key="11">
    <source>
        <dbReference type="EMBL" id="PZW25699.1"/>
    </source>
</evidence>
<dbReference type="InterPro" id="IPR005861">
    <property type="entry name" value="HisP_aminotrans"/>
</dbReference>
<dbReference type="InterPro" id="IPR004839">
    <property type="entry name" value="Aminotransferase_I/II_large"/>
</dbReference>
<dbReference type="HAMAP" id="MF_01023">
    <property type="entry name" value="HisC_aminotrans_2"/>
    <property type="match status" value="1"/>
</dbReference>
<dbReference type="EMBL" id="QKUF01000017">
    <property type="protein sequence ID" value="PZW25699.1"/>
    <property type="molecule type" value="Genomic_DNA"/>
</dbReference>
<dbReference type="PANTHER" id="PTHR42885:SF2">
    <property type="entry name" value="HISTIDINOL-PHOSPHATE AMINOTRANSFERASE"/>
    <property type="match status" value="1"/>
</dbReference>
<gene>
    <name evidence="9" type="primary">hisC</name>
    <name evidence="11" type="ORF">EI42_04192</name>
</gene>
<keyword evidence="4 9" id="KW-0032">Aminotransferase</keyword>
<dbReference type="UniPathway" id="UPA00031">
    <property type="reaction ID" value="UER00012"/>
</dbReference>
<keyword evidence="8 9" id="KW-0368">Histidine biosynthesis</keyword>
<feature type="domain" description="Aminotransferase class I/classII large" evidence="10">
    <location>
        <begin position="40"/>
        <end position="359"/>
    </location>
</feature>
<evidence type="ECO:0000256" key="3">
    <source>
        <dbReference type="ARBA" id="ARBA00011738"/>
    </source>
</evidence>
<dbReference type="OrthoDB" id="9813612at2"/>
<dbReference type="InterPro" id="IPR015421">
    <property type="entry name" value="PyrdxlP-dep_Trfase_major"/>
</dbReference>
<keyword evidence="5 9" id="KW-0028">Amino-acid biosynthesis</keyword>
<evidence type="ECO:0000256" key="2">
    <source>
        <dbReference type="ARBA" id="ARBA00007970"/>
    </source>
</evidence>